<protein>
    <submittedName>
        <fullName evidence="2">ORF6N domain-containing protein</fullName>
    </submittedName>
</protein>
<dbReference type="EMBL" id="JAYMYJ010000058">
    <property type="protein sequence ID" value="MEB4590755.1"/>
    <property type="molecule type" value="Genomic_DNA"/>
</dbReference>
<sequence>MADSKSVTIVDTTIPIVEYMGQRVVTLDVIDNLHHRPPGTAKRNFTENKERFQEGKHFYLVDYSKKNEFRTFEIEIPPRGLTVITERGYSMLVKSFNDDFAWDIQEQLSDSYFDNNKPMTTAEFLVQQANLILEHDQRIKRIEQQQRDTQIAIAETKIEVMEAKSQAVEAFKAASAALQHKFGRPDHYTVMAYSKMVGSPLDLNLAKVYGAKAAQLSKQRDVPIIKVPDERFGSVGSYHEDILKEVFEQLSKDVEL</sequence>
<feature type="domain" description="KilA-N DNA-binding" evidence="1">
    <location>
        <begin position="15"/>
        <end position="95"/>
    </location>
</feature>
<reference evidence="3" key="1">
    <citation type="submission" date="2023-07" db="EMBL/GenBank/DDBJ databases">
        <title>The carbon used by Thiothrix.</title>
        <authorList>
            <person name="Chen L."/>
        </authorList>
    </citation>
    <scope>NUCLEOTIDE SEQUENCE [LARGE SCALE GENOMIC DNA]</scope>
</reference>
<dbReference type="Proteomes" id="UP001308005">
    <property type="component" value="Unassembled WGS sequence"/>
</dbReference>
<organism evidence="2 3">
    <name type="scientific">Candidatus Thiothrix phosphatis</name>
    <dbReference type="NCBI Taxonomy" id="3112415"/>
    <lineage>
        <taxon>Bacteria</taxon>
        <taxon>Pseudomonadati</taxon>
        <taxon>Pseudomonadota</taxon>
        <taxon>Gammaproteobacteria</taxon>
        <taxon>Thiotrichales</taxon>
        <taxon>Thiotrichaceae</taxon>
        <taxon>Thiothrix</taxon>
    </lineage>
</organism>
<name>A0ABU6CV96_9GAMM</name>
<proteinExistence type="predicted"/>
<comment type="caution">
    <text evidence="2">The sequence shown here is derived from an EMBL/GenBank/DDBJ whole genome shotgun (WGS) entry which is preliminary data.</text>
</comment>
<evidence type="ECO:0000313" key="3">
    <source>
        <dbReference type="Proteomes" id="UP001308005"/>
    </source>
</evidence>
<evidence type="ECO:0000313" key="2">
    <source>
        <dbReference type="EMBL" id="MEB4590755.1"/>
    </source>
</evidence>
<dbReference type="InterPro" id="IPR018873">
    <property type="entry name" value="KilA-N_DNA-bd_domain"/>
</dbReference>
<evidence type="ECO:0000259" key="1">
    <source>
        <dbReference type="Pfam" id="PF10543"/>
    </source>
</evidence>
<keyword evidence="3" id="KW-1185">Reference proteome</keyword>
<dbReference type="RefSeq" id="WP_324694119.1">
    <property type="nucleotide sequence ID" value="NZ_JAYMYJ010000058.1"/>
</dbReference>
<dbReference type="Pfam" id="PF10543">
    <property type="entry name" value="ORF6N"/>
    <property type="match status" value="1"/>
</dbReference>
<gene>
    <name evidence="2" type="ORF">VSS37_07170</name>
</gene>
<accession>A0ABU6CV96</accession>